<dbReference type="OrthoDB" id="5897919at2"/>
<name>A0A369A5P9_9GAMM</name>
<protein>
    <recommendedName>
        <fullName evidence="4">Rap1a immunity protein domain-containing protein</fullName>
    </recommendedName>
</protein>
<evidence type="ECO:0008006" key="4">
    <source>
        <dbReference type="Google" id="ProtNLM"/>
    </source>
</evidence>
<feature type="signal peptide" evidence="1">
    <location>
        <begin position="1"/>
        <end position="27"/>
    </location>
</feature>
<reference evidence="2 3" key="1">
    <citation type="submission" date="2018-07" db="EMBL/GenBank/DDBJ databases">
        <title>Genomic Encyclopedia of Type Strains, Phase III (KMG-III): the genomes of soil and plant-associated and newly described type strains.</title>
        <authorList>
            <person name="Whitman W."/>
        </authorList>
    </citation>
    <scope>NUCLEOTIDE SEQUENCE [LARGE SCALE GENOMIC DNA]</scope>
    <source>
        <strain evidence="2 3">CECT 7731</strain>
    </source>
</reference>
<sequence>MTGFKMNINTRVVLVCLSLVLSSQAFARGDIPINNSGSLLVSACREVIEIYDKRGKAELLAGQRTSLNEGIKAGYCIGATMQFLEHNHGCSSYTSSWYQLAERIAHSNLTESQLKYKKSSSILKAAYCGT</sequence>
<dbReference type="Proteomes" id="UP000253506">
    <property type="component" value="Unassembled WGS sequence"/>
</dbReference>
<dbReference type="AlphaFoldDB" id="A0A369A5P9"/>
<feature type="chain" id="PRO_5016835920" description="Rap1a immunity protein domain-containing protein" evidence="1">
    <location>
        <begin position="28"/>
        <end position="130"/>
    </location>
</feature>
<keyword evidence="1" id="KW-0732">Signal</keyword>
<organism evidence="2 3">
    <name type="scientific">Marinomonas foliarum</name>
    <dbReference type="NCBI Taxonomy" id="491950"/>
    <lineage>
        <taxon>Bacteria</taxon>
        <taxon>Pseudomonadati</taxon>
        <taxon>Pseudomonadota</taxon>
        <taxon>Gammaproteobacteria</taxon>
        <taxon>Oceanospirillales</taxon>
        <taxon>Oceanospirillaceae</taxon>
        <taxon>Marinomonas</taxon>
    </lineage>
</organism>
<evidence type="ECO:0000313" key="3">
    <source>
        <dbReference type="Proteomes" id="UP000253506"/>
    </source>
</evidence>
<dbReference type="EMBL" id="QPJQ01000013">
    <property type="protein sequence ID" value="RCX03397.1"/>
    <property type="molecule type" value="Genomic_DNA"/>
</dbReference>
<gene>
    <name evidence="2" type="ORF">DFP77_11317</name>
</gene>
<dbReference type="RefSeq" id="WP_114411885.1">
    <property type="nucleotide sequence ID" value="NZ_QPJQ01000013.1"/>
</dbReference>
<evidence type="ECO:0000256" key="1">
    <source>
        <dbReference type="SAM" id="SignalP"/>
    </source>
</evidence>
<evidence type="ECO:0000313" key="2">
    <source>
        <dbReference type="EMBL" id="RCX03397.1"/>
    </source>
</evidence>
<accession>A0A369A5P9</accession>
<comment type="caution">
    <text evidence="2">The sequence shown here is derived from an EMBL/GenBank/DDBJ whole genome shotgun (WGS) entry which is preliminary data.</text>
</comment>
<proteinExistence type="predicted"/>